<organism evidence="2 3">
    <name type="scientific">Streptococcus mitis</name>
    <dbReference type="NCBI Taxonomy" id="28037"/>
    <lineage>
        <taxon>Bacteria</taxon>
        <taxon>Bacillati</taxon>
        <taxon>Bacillota</taxon>
        <taxon>Bacilli</taxon>
        <taxon>Lactobacillales</taxon>
        <taxon>Streptococcaceae</taxon>
        <taxon>Streptococcus</taxon>
        <taxon>Streptococcus mitis group</taxon>
    </lineage>
</organism>
<keyword evidence="1" id="KW-0812">Transmembrane</keyword>
<accession>A0A3R9MCG9</accession>
<name>A0A3R9MCG9_STRMT</name>
<feature type="transmembrane region" description="Helical" evidence="1">
    <location>
        <begin position="228"/>
        <end position="245"/>
    </location>
</feature>
<sequence>MILLLLTFLIFLVFPVLSLFLSMVGIVNDRRFSVTYLVLACLSISIIALRYIPHPLDDGAFHFRATQVLTNFDNIISMFQAFASGFRVGRYDYGSVPVFTSLMYFVRNTHHYSLLSFISAFVTYFSFGYVVVDLFKSYKNYSKLTYILILITVCLLNNYRYTTSGMRFCMAISLIMLIMYLESKYNYTKNWMMLWYIVPISIHSAVVYFVALRFIFFYLKKITLGKSLLVLLGFPIIIKLTPIFAEWTGISFFQSFIRKIDIYSDNASYAELFNTTLTVRLYIGVVLMILFLIQYFVLSRTIKEIDDWKISFVKMTYYLTLLSMGSVPFRNIYDRNLFLLLPMIVISSFILFTYRAQLKILSNRSLVYGLELSLLSISFITGFFYNKNFPFDFIDYSKTDLLLKNIYQFFSDLPFT</sequence>
<dbReference type="EMBL" id="RJPY01000001">
    <property type="protein sequence ID" value="RSJ99369.1"/>
    <property type="molecule type" value="Genomic_DNA"/>
</dbReference>
<comment type="caution">
    <text evidence="2">The sequence shown here is derived from an EMBL/GenBank/DDBJ whole genome shotgun (WGS) entry which is preliminary data.</text>
</comment>
<dbReference type="RefSeq" id="WP_064276699.1">
    <property type="nucleotide sequence ID" value="NZ_CAMHZR010000002.1"/>
</dbReference>
<feature type="transmembrane region" description="Helical" evidence="1">
    <location>
        <begin position="279"/>
        <end position="298"/>
    </location>
</feature>
<reference evidence="2 3" key="1">
    <citation type="submission" date="2018-11" db="EMBL/GenBank/DDBJ databases">
        <title>Species Designations Belie Phenotypic and Genotypic Heterogeneity in Oral Streptococci.</title>
        <authorList>
            <person name="Velsko I."/>
        </authorList>
    </citation>
    <scope>NUCLEOTIDE SEQUENCE [LARGE SCALE GENOMIC DNA]</scope>
    <source>
        <strain evidence="2 3">BCC08</strain>
    </source>
</reference>
<keyword evidence="1" id="KW-0472">Membrane</keyword>
<feature type="transmembrane region" description="Helical" evidence="1">
    <location>
        <begin position="34"/>
        <end position="52"/>
    </location>
</feature>
<feature type="transmembrane region" description="Helical" evidence="1">
    <location>
        <begin position="112"/>
        <end position="132"/>
    </location>
</feature>
<gene>
    <name evidence="2" type="ORF">D8786_00335</name>
</gene>
<feature type="transmembrane region" description="Helical" evidence="1">
    <location>
        <begin position="193"/>
        <end position="216"/>
    </location>
</feature>
<dbReference type="AlphaFoldDB" id="A0A3R9MCG9"/>
<dbReference type="Proteomes" id="UP000277773">
    <property type="component" value="Unassembled WGS sequence"/>
</dbReference>
<feature type="transmembrane region" description="Helical" evidence="1">
    <location>
        <begin position="366"/>
        <end position="385"/>
    </location>
</feature>
<evidence type="ECO:0000256" key="1">
    <source>
        <dbReference type="SAM" id="Phobius"/>
    </source>
</evidence>
<evidence type="ECO:0000313" key="3">
    <source>
        <dbReference type="Proteomes" id="UP000277773"/>
    </source>
</evidence>
<protein>
    <recommendedName>
        <fullName evidence="4">Polymerase</fullName>
    </recommendedName>
</protein>
<evidence type="ECO:0000313" key="2">
    <source>
        <dbReference type="EMBL" id="RSJ99369.1"/>
    </source>
</evidence>
<proteinExistence type="predicted"/>
<feature type="transmembrane region" description="Helical" evidence="1">
    <location>
        <begin position="144"/>
        <end position="161"/>
    </location>
</feature>
<evidence type="ECO:0008006" key="4">
    <source>
        <dbReference type="Google" id="ProtNLM"/>
    </source>
</evidence>
<feature type="transmembrane region" description="Helical" evidence="1">
    <location>
        <begin position="310"/>
        <end position="329"/>
    </location>
</feature>
<feature type="transmembrane region" description="Helical" evidence="1">
    <location>
        <begin position="168"/>
        <end position="187"/>
    </location>
</feature>
<keyword evidence="1" id="KW-1133">Transmembrane helix</keyword>
<feature type="transmembrane region" description="Helical" evidence="1">
    <location>
        <begin position="335"/>
        <end position="354"/>
    </location>
</feature>